<comment type="caution">
    <text evidence="1">The sequence shown here is derived from an EMBL/GenBank/DDBJ whole genome shotgun (WGS) entry which is preliminary data.</text>
</comment>
<reference evidence="2" key="1">
    <citation type="submission" date="2015-03" db="EMBL/GenBank/DDBJ databases">
        <title>Draft genome sequence of a novel methanotroph (Sn10-6) isolated from flooded ricefield rhizosphere in India.</title>
        <authorList>
            <person name="Pandit P.S."/>
            <person name="Pore S.D."/>
            <person name="Arora P."/>
            <person name="Kapse N.G."/>
            <person name="Dhakephalkar P.K."/>
            <person name="Rahalkar M.C."/>
        </authorList>
    </citation>
    <scope>NUCLEOTIDE SEQUENCE [LARGE SCALE GENOMIC DNA]</scope>
    <source>
        <strain evidence="2">Sn10-6</strain>
    </source>
</reference>
<proteinExistence type="predicted"/>
<dbReference type="RefSeq" id="WP_045778102.1">
    <property type="nucleotide sequence ID" value="NZ_LAJX01000021.1"/>
</dbReference>
<dbReference type="EMBL" id="LAJX01000021">
    <property type="protein sequence ID" value="KJV07710.1"/>
    <property type="molecule type" value="Genomic_DNA"/>
</dbReference>
<keyword evidence="2" id="KW-1185">Reference proteome</keyword>
<dbReference type="PATRIC" id="fig|1632867.3.peg.2462"/>
<name>A0A0F3ILS8_9GAMM</name>
<dbReference type="OrthoDB" id="5562365at2"/>
<dbReference type="PROSITE" id="PS51257">
    <property type="entry name" value="PROKAR_LIPOPROTEIN"/>
    <property type="match status" value="1"/>
</dbReference>
<accession>A0A0F3ILS8</accession>
<protein>
    <recommendedName>
        <fullName evidence="3">Lipoprotein</fullName>
    </recommendedName>
</protein>
<organism evidence="1 2">
    <name type="scientific">Methylocucumis oryzae</name>
    <dbReference type="NCBI Taxonomy" id="1632867"/>
    <lineage>
        <taxon>Bacteria</taxon>
        <taxon>Pseudomonadati</taxon>
        <taxon>Pseudomonadota</taxon>
        <taxon>Gammaproteobacteria</taxon>
        <taxon>Methylococcales</taxon>
        <taxon>Methylococcaceae</taxon>
        <taxon>Methylocucumis</taxon>
    </lineage>
</organism>
<evidence type="ECO:0000313" key="2">
    <source>
        <dbReference type="Proteomes" id="UP000033684"/>
    </source>
</evidence>
<dbReference type="Proteomes" id="UP000033684">
    <property type="component" value="Unassembled WGS sequence"/>
</dbReference>
<reference evidence="1 2" key="2">
    <citation type="journal article" date="2016" name="Microb. Ecol.">
        <title>Genome Characteristics of a Novel Type I Methanotroph (Sn10-6) Isolated from a Flooded Indian Rice Field.</title>
        <authorList>
            <person name="Rahalkar M.C."/>
            <person name="Pandit P.S."/>
            <person name="Dhakephalkar P.K."/>
            <person name="Pore S."/>
            <person name="Arora P."/>
            <person name="Kapse N."/>
        </authorList>
    </citation>
    <scope>NUCLEOTIDE SEQUENCE [LARGE SCALE GENOMIC DNA]</scope>
    <source>
        <strain evidence="1 2">Sn10-6</strain>
    </source>
</reference>
<gene>
    <name evidence="1" type="ORF">VZ94_02965</name>
</gene>
<evidence type="ECO:0008006" key="3">
    <source>
        <dbReference type="Google" id="ProtNLM"/>
    </source>
</evidence>
<evidence type="ECO:0000313" key="1">
    <source>
        <dbReference type="EMBL" id="KJV07710.1"/>
    </source>
</evidence>
<sequence>MRILRVFLILFLALSLSGCLYWLRAYRTYLQMSEFDKYFAIVSDQDFTLQFKQPVMYNMDFVALANLYPSDDKPTSEGGRVWRYWFRKVDAANKPVQPEVKFYSEMQFNPDKRLTAWSFSPLFLEIAPAEFLEVSLRSIAGADIDKEKKTLKANTELVGKIHAELPKKDAVLAKLGPPLSVQDEAEQEVYIYHFLLDTPRIEPGYEANALNEVKLSFDKTRHELFNMAGNFAGLKVAIDYRKYLAVK</sequence>
<dbReference type="AlphaFoldDB" id="A0A0F3ILS8"/>